<protein>
    <submittedName>
        <fullName evidence="1">Uncharacterized protein</fullName>
    </submittedName>
</protein>
<proteinExistence type="predicted"/>
<sequence length="94" mass="10397">VDVVATATNVHDYNQSRMISPQEVDAGIPRSISDSRLEINKMLSLRPEDILRYHGTSLPRLSVIDDSDSESDYLVIESVITDTSDSDNETSNVS</sequence>
<dbReference type="AlphaFoldDB" id="A0A0B6Y2P7"/>
<gene>
    <name evidence="1" type="primary">ORF8888</name>
</gene>
<name>A0A0B6Y2P7_9EUPU</name>
<feature type="non-terminal residue" evidence="1">
    <location>
        <position position="94"/>
    </location>
</feature>
<organism evidence="1">
    <name type="scientific">Arion vulgaris</name>
    <dbReference type="NCBI Taxonomy" id="1028688"/>
    <lineage>
        <taxon>Eukaryota</taxon>
        <taxon>Metazoa</taxon>
        <taxon>Spiralia</taxon>
        <taxon>Lophotrochozoa</taxon>
        <taxon>Mollusca</taxon>
        <taxon>Gastropoda</taxon>
        <taxon>Heterobranchia</taxon>
        <taxon>Euthyneura</taxon>
        <taxon>Panpulmonata</taxon>
        <taxon>Eupulmonata</taxon>
        <taxon>Stylommatophora</taxon>
        <taxon>Helicina</taxon>
        <taxon>Arionoidea</taxon>
        <taxon>Arionidae</taxon>
        <taxon>Arion</taxon>
    </lineage>
</organism>
<dbReference type="EMBL" id="HACG01002935">
    <property type="protein sequence ID" value="CEK49800.1"/>
    <property type="molecule type" value="Transcribed_RNA"/>
</dbReference>
<accession>A0A0B6Y2P7</accession>
<reference evidence="1" key="1">
    <citation type="submission" date="2014-12" db="EMBL/GenBank/DDBJ databases">
        <title>Insight into the proteome of Arion vulgaris.</title>
        <authorList>
            <person name="Aradska J."/>
            <person name="Bulat T."/>
            <person name="Smidak R."/>
            <person name="Sarate P."/>
            <person name="Gangsoo J."/>
            <person name="Sialana F."/>
            <person name="Bilban M."/>
            <person name="Lubec G."/>
        </authorList>
    </citation>
    <scope>NUCLEOTIDE SEQUENCE</scope>
    <source>
        <tissue evidence="1">Skin</tissue>
    </source>
</reference>
<feature type="non-terminal residue" evidence="1">
    <location>
        <position position="1"/>
    </location>
</feature>
<evidence type="ECO:0000313" key="1">
    <source>
        <dbReference type="EMBL" id="CEK49800.1"/>
    </source>
</evidence>